<dbReference type="AlphaFoldDB" id="A0AAN9T4S4"/>
<accession>A0AAN9T4S4</accession>
<dbReference type="GO" id="GO:0005789">
    <property type="term" value="C:endoplasmic reticulum membrane"/>
    <property type="evidence" value="ECO:0007669"/>
    <property type="project" value="UniProtKB-SubCell"/>
</dbReference>
<evidence type="ECO:0000256" key="2">
    <source>
        <dbReference type="ARBA" id="ARBA00022692"/>
    </source>
</evidence>
<evidence type="ECO:0000313" key="8">
    <source>
        <dbReference type="EMBL" id="KAK7406593.1"/>
    </source>
</evidence>
<dbReference type="GO" id="GO:0009617">
    <property type="term" value="P:response to bacterium"/>
    <property type="evidence" value="ECO:0007669"/>
    <property type="project" value="InterPro"/>
</dbReference>
<dbReference type="PANTHER" id="PTHR10994:SF145">
    <property type="entry name" value="RETICULON-LIKE PROTEIN B13"/>
    <property type="match status" value="1"/>
</dbReference>
<evidence type="ECO:0000256" key="5">
    <source>
        <dbReference type="ARBA" id="ARBA00023136"/>
    </source>
</evidence>
<evidence type="ECO:0000256" key="4">
    <source>
        <dbReference type="ARBA" id="ARBA00022989"/>
    </source>
</evidence>
<proteinExistence type="predicted"/>
<keyword evidence="3 6" id="KW-0256">Endoplasmic reticulum</keyword>
<sequence length="211" mass="23996">MSTEAREETKTLPTPSYSDVDNDIVKDVVLWKRKKLNATVIVAATAAWVLMEVCEFKFLTVISWVAILIVASLFLYANMLRLLGKEPPNLLRLELTEETAVGIAKTVRACIEEAIRWLFLVSAEKEWPVFLGAVAGLLSLSYLGSCMDLLTLVYIGILVGMSLPLTYVKNEHNIKRFVQTLKEKIKRYYQIINENTIQKIKSRIVKEKKTE</sequence>
<keyword evidence="9" id="KW-1185">Reference proteome</keyword>
<dbReference type="Proteomes" id="UP001386955">
    <property type="component" value="Unassembled WGS sequence"/>
</dbReference>
<dbReference type="PROSITE" id="PS50845">
    <property type="entry name" value="RETICULON"/>
    <property type="match status" value="1"/>
</dbReference>
<organism evidence="8 9">
    <name type="scientific">Psophocarpus tetragonolobus</name>
    <name type="common">Winged bean</name>
    <name type="synonym">Dolichos tetragonolobus</name>
    <dbReference type="NCBI Taxonomy" id="3891"/>
    <lineage>
        <taxon>Eukaryota</taxon>
        <taxon>Viridiplantae</taxon>
        <taxon>Streptophyta</taxon>
        <taxon>Embryophyta</taxon>
        <taxon>Tracheophyta</taxon>
        <taxon>Spermatophyta</taxon>
        <taxon>Magnoliopsida</taxon>
        <taxon>eudicotyledons</taxon>
        <taxon>Gunneridae</taxon>
        <taxon>Pentapetalae</taxon>
        <taxon>rosids</taxon>
        <taxon>fabids</taxon>
        <taxon>Fabales</taxon>
        <taxon>Fabaceae</taxon>
        <taxon>Papilionoideae</taxon>
        <taxon>50 kb inversion clade</taxon>
        <taxon>NPAAA clade</taxon>
        <taxon>indigoferoid/millettioid clade</taxon>
        <taxon>Phaseoleae</taxon>
        <taxon>Psophocarpus</taxon>
    </lineage>
</organism>
<feature type="domain" description="Reticulon" evidence="7">
    <location>
        <begin position="25"/>
        <end position="211"/>
    </location>
</feature>
<comment type="caution">
    <text evidence="8">The sequence shown here is derived from an EMBL/GenBank/DDBJ whole genome shotgun (WGS) entry which is preliminary data.</text>
</comment>
<evidence type="ECO:0000256" key="3">
    <source>
        <dbReference type="ARBA" id="ARBA00022824"/>
    </source>
</evidence>
<feature type="transmembrane region" description="Helical" evidence="6">
    <location>
        <begin position="149"/>
        <end position="168"/>
    </location>
</feature>
<keyword evidence="4 6" id="KW-1133">Transmembrane helix</keyword>
<gene>
    <name evidence="8" type="ORF">VNO78_08221</name>
</gene>
<protein>
    <recommendedName>
        <fullName evidence="6">Reticulon-like protein</fullName>
    </recommendedName>
</protein>
<evidence type="ECO:0000256" key="6">
    <source>
        <dbReference type="RuleBase" id="RU363132"/>
    </source>
</evidence>
<keyword evidence="5 6" id="KW-0472">Membrane</keyword>
<reference evidence="8 9" key="1">
    <citation type="submission" date="2024-01" db="EMBL/GenBank/DDBJ databases">
        <title>The genomes of 5 underutilized Papilionoideae crops provide insights into root nodulation and disease resistanc.</title>
        <authorList>
            <person name="Jiang F."/>
        </authorList>
    </citation>
    <scope>NUCLEOTIDE SEQUENCE [LARGE SCALE GENOMIC DNA]</scope>
    <source>
        <strain evidence="8">DUOXIRENSHENG_FW03</strain>
        <tissue evidence="8">Leaves</tissue>
    </source>
</reference>
<keyword evidence="2 6" id="KW-0812">Transmembrane</keyword>
<dbReference type="InterPro" id="IPR003388">
    <property type="entry name" value="Reticulon"/>
</dbReference>
<dbReference type="Pfam" id="PF02453">
    <property type="entry name" value="Reticulon"/>
    <property type="match status" value="1"/>
</dbReference>
<evidence type="ECO:0000256" key="1">
    <source>
        <dbReference type="ARBA" id="ARBA00004477"/>
    </source>
</evidence>
<evidence type="ECO:0000259" key="7">
    <source>
        <dbReference type="PROSITE" id="PS50845"/>
    </source>
</evidence>
<evidence type="ECO:0000313" key="9">
    <source>
        <dbReference type="Proteomes" id="UP001386955"/>
    </source>
</evidence>
<dbReference type="InterPro" id="IPR045064">
    <property type="entry name" value="Reticulon-like"/>
</dbReference>
<feature type="transmembrane region" description="Helical" evidence="6">
    <location>
        <begin position="57"/>
        <end position="77"/>
    </location>
</feature>
<dbReference type="PANTHER" id="PTHR10994">
    <property type="entry name" value="RETICULON"/>
    <property type="match status" value="1"/>
</dbReference>
<name>A0AAN9T4S4_PSOTE</name>
<comment type="subcellular location">
    <subcellularLocation>
        <location evidence="1 6">Endoplasmic reticulum membrane</location>
        <topology evidence="1 6">Multi-pass membrane protein</topology>
    </subcellularLocation>
</comment>
<dbReference type="EMBL" id="JAYMYS010000002">
    <property type="protein sequence ID" value="KAK7406593.1"/>
    <property type="molecule type" value="Genomic_DNA"/>
</dbReference>